<comment type="caution">
    <text evidence="1">The sequence shown here is derived from an EMBL/GenBank/DDBJ whole genome shotgun (WGS) entry which is preliminary data.</text>
</comment>
<gene>
    <name evidence="1" type="ORF">PRCB_09150</name>
</gene>
<name>A0A2M9WE49_9GAMM</name>
<sequence>MAGEQIWDTCEDALHDLHKEGHPLIHERTTEHPVIKGVGQIAPAKHLLDDKGNVIGIFVGPKGVWRRRVEDDCVRDDPDFRKNSMIVTHDVNEVHLIPTVENGGRL</sequence>
<proteinExistence type="predicted"/>
<dbReference type="AlphaFoldDB" id="A0A2M9WE49"/>
<organism evidence="1 2">
    <name type="scientific">Pantoea rodasii</name>
    <dbReference type="NCBI Taxonomy" id="1076549"/>
    <lineage>
        <taxon>Bacteria</taxon>
        <taxon>Pseudomonadati</taxon>
        <taxon>Pseudomonadota</taxon>
        <taxon>Gammaproteobacteria</taxon>
        <taxon>Enterobacterales</taxon>
        <taxon>Erwiniaceae</taxon>
        <taxon>Pantoea</taxon>
    </lineage>
</organism>
<protein>
    <submittedName>
        <fullName evidence="1">Uncharacterized protein</fullName>
    </submittedName>
</protein>
<dbReference type="OrthoDB" id="9906735at2"/>
<reference evidence="1 2" key="1">
    <citation type="submission" date="2017-11" db="EMBL/GenBank/DDBJ databases">
        <title>The genome sequence of Pantoea rodasii DSM 26611.</title>
        <authorList>
            <person name="Gao J."/>
            <person name="Mao X."/>
            <person name="Sun J."/>
        </authorList>
    </citation>
    <scope>NUCLEOTIDE SEQUENCE [LARGE SCALE GENOMIC DNA]</scope>
    <source>
        <strain evidence="1 2">DSM 26611</strain>
    </source>
</reference>
<evidence type="ECO:0000313" key="2">
    <source>
        <dbReference type="Proteomes" id="UP000232062"/>
    </source>
</evidence>
<dbReference type="RefSeq" id="WP_100701402.1">
    <property type="nucleotide sequence ID" value="NZ_MLFP01000025.1"/>
</dbReference>
<keyword evidence="2" id="KW-1185">Reference proteome</keyword>
<accession>A0A2M9WE49</accession>
<dbReference type="Proteomes" id="UP000232062">
    <property type="component" value="Unassembled WGS sequence"/>
</dbReference>
<evidence type="ECO:0000313" key="1">
    <source>
        <dbReference type="EMBL" id="PJZ05825.1"/>
    </source>
</evidence>
<dbReference type="EMBL" id="PIQI01000013">
    <property type="protein sequence ID" value="PJZ05825.1"/>
    <property type="molecule type" value="Genomic_DNA"/>
</dbReference>